<comment type="similarity">
    <text evidence="1">Belongs to the glycosyltransferase 34 family.</text>
</comment>
<dbReference type="PANTHER" id="PTHR31306:SF4">
    <property type="entry name" value="ALPHA-1,2-GALACTOSYLTRANSFERASE"/>
    <property type="match status" value="1"/>
</dbReference>
<evidence type="ECO:0000313" key="5">
    <source>
        <dbReference type="EMBL" id="CAE0432255.1"/>
    </source>
</evidence>
<keyword evidence="4" id="KW-1133">Transmembrane helix</keyword>
<reference evidence="6" key="1">
    <citation type="submission" date="2021-01" db="EMBL/GenBank/DDBJ databases">
        <authorList>
            <person name="Corre E."/>
            <person name="Pelletier E."/>
            <person name="Niang G."/>
            <person name="Scheremetjew M."/>
            <person name="Finn R."/>
            <person name="Kale V."/>
            <person name="Holt S."/>
            <person name="Cochrane G."/>
            <person name="Meng A."/>
            <person name="Brown T."/>
            <person name="Cohen L."/>
        </authorList>
    </citation>
    <scope>NUCLEOTIDE SEQUENCE</scope>
    <source>
        <strain evidence="6">GSBS06</strain>
    </source>
</reference>
<evidence type="ECO:0000256" key="3">
    <source>
        <dbReference type="ARBA" id="ARBA00022679"/>
    </source>
</evidence>
<dbReference type="GO" id="GO:0016757">
    <property type="term" value="F:glycosyltransferase activity"/>
    <property type="evidence" value="ECO:0007669"/>
    <property type="project" value="UniProtKB-KW"/>
</dbReference>
<organism evidence="6">
    <name type="scientific">Aplanochytrium stocchinoi</name>
    <dbReference type="NCBI Taxonomy" id="215587"/>
    <lineage>
        <taxon>Eukaryota</taxon>
        <taxon>Sar</taxon>
        <taxon>Stramenopiles</taxon>
        <taxon>Bigyra</taxon>
        <taxon>Labyrinthulomycetes</taxon>
        <taxon>Thraustochytrida</taxon>
        <taxon>Thraustochytriidae</taxon>
        <taxon>Aplanochytrium</taxon>
    </lineage>
</organism>
<evidence type="ECO:0000256" key="1">
    <source>
        <dbReference type="ARBA" id="ARBA00005664"/>
    </source>
</evidence>
<sequence>MENHFPRRTHAVSPFLREITFKSRNVVSSWCTCCCSCCCMCCSKMKTFCCGNIGAICFILLFLFVAVINYDIIDLPKYKFFVGGAGGHRTGTLETVYLQRPGPVAIVTLHMGRFYDTKEGENATNCLRERKKEYAKMYGLKYFDEEYFKSLGEEGLIPYRDWMVEVPRKKGKFNKLRYILHLLHKYQYSNEVHWLMWVDADAMFADYNISIYRKLDTFINIYSAYRQQHTLLDRLSFRLRSPKKDKTNLKEPLMILAKRRNRWMWWENEFRQIKRFVDDWNDGVFFIRASPEGYAFARKWYDTFVHPYDYFWADQKALELLLKGNSEAMSQTLLLPQTMLSMIQEFWYIKNNTWVVHFPGKPSEEKINMIRNTGLCPAYF</sequence>
<evidence type="ECO:0000256" key="2">
    <source>
        <dbReference type="ARBA" id="ARBA00022676"/>
    </source>
</evidence>
<keyword evidence="4" id="KW-0472">Membrane</keyword>
<dbReference type="InterPro" id="IPR029044">
    <property type="entry name" value="Nucleotide-diphossugar_trans"/>
</dbReference>
<gene>
    <name evidence="5" type="ORF">ASTO00021_LOCUS2582</name>
    <name evidence="6" type="ORF">ASTO00021_LOCUS2583</name>
</gene>
<dbReference type="EMBL" id="HBIN01003722">
    <property type="protein sequence ID" value="CAE0432256.1"/>
    <property type="molecule type" value="Transcribed_RNA"/>
</dbReference>
<accession>A0A6S8B113</accession>
<dbReference type="Pfam" id="PF05637">
    <property type="entry name" value="Glyco_transf_34"/>
    <property type="match status" value="1"/>
</dbReference>
<proteinExistence type="inferred from homology"/>
<dbReference type="PANTHER" id="PTHR31306">
    <property type="entry name" value="ALPHA-1,6-MANNOSYLTRANSFERASE MNN11-RELATED"/>
    <property type="match status" value="1"/>
</dbReference>
<dbReference type="EMBL" id="HBIN01003721">
    <property type="protein sequence ID" value="CAE0432255.1"/>
    <property type="molecule type" value="Transcribed_RNA"/>
</dbReference>
<evidence type="ECO:0000313" key="6">
    <source>
        <dbReference type="EMBL" id="CAE0432256.1"/>
    </source>
</evidence>
<feature type="transmembrane region" description="Helical" evidence="4">
    <location>
        <begin position="50"/>
        <end position="70"/>
    </location>
</feature>
<dbReference type="AlphaFoldDB" id="A0A6S8B113"/>
<keyword evidence="4" id="KW-0812">Transmembrane</keyword>
<evidence type="ECO:0000256" key="4">
    <source>
        <dbReference type="SAM" id="Phobius"/>
    </source>
</evidence>
<protein>
    <submittedName>
        <fullName evidence="6">Uncharacterized protein</fullName>
    </submittedName>
</protein>
<dbReference type="SUPFAM" id="SSF53448">
    <property type="entry name" value="Nucleotide-diphospho-sugar transferases"/>
    <property type="match status" value="1"/>
</dbReference>
<dbReference type="InterPro" id="IPR008630">
    <property type="entry name" value="Glyco_trans_34"/>
</dbReference>
<dbReference type="GO" id="GO:0000139">
    <property type="term" value="C:Golgi membrane"/>
    <property type="evidence" value="ECO:0007669"/>
    <property type="project" value="TreeGrafter"/>
</dbReference>
<name>A0A6S8B113_9STRA</name>
<keyword evidence="2" id="KW-0328">Glycosyltransferase</keyword>
<dbReference type="GO" id="GO:0006487">
    <property type="term" value="P:protein N-linked glycosylation"/>
    <property type="evidence" value="ECO:0007669"/>
    <property type="project" value="TreeGrafter"/>
</dbReference>
<keyword evidence="3" id="KW-0808">Transferase</keyword>